<gene>
    <name evidence="1" type="ORF">DPEC_G00305930</name>
</gene>
<sequence>MNGHGTTDTHAFLLKLFHSPAWAPPAGYCTSSRVLLTKHVVPFRRSKIKPCLERILLPLRAVPPFPALPEVGFPPRRLFLRHHTAQTEIRSHVQCRQNSHGLGTFDTFRLSLYLSHVSVQSPEQWKSMGDA</sequence>
<reference evidence="1" key="1">
    <citation type="submission" date="2021-05" db="EMBL/GenBank/DDBJ databases">
        <authorList>
            <person name="Pan Q."/>
            <person name="Jouanno E."/>
            <person name="Zahm M."/>
            <person name="Klopp C."/>
            <person name="Cabau C."/>
            <person name="Louis A."/>
            <person name="Berthelot C."/>
            <person name="Parey E."/>
            <person name="Roest Crollius H."/>
            <person name="Montfort J."/>
            <person name="Robinson-Rechavi M."/>
            <person name="Bouchez O."/>
            <person name="Lampietro C."/>
            <person name="Lopez Roques C."/>
            <person name="Donnadieu C."/>
            <person name="Postlethwait J."/>
            <person name="Bobe J."/>
            <person name="Dillon D."/>
            <person name="Chandos A."/>
            <person name="von Hippel F."/>
            <person name="Guiguen Y."/>
        </authorList>
    </citation>
    <scope>NUCLEOTIDE SEQUENCE</scope>
    <source>
        <strain evidence="1">YG-Jan2019</strain>
    </source>
</reference>
<proteinExistence type="predicted"/>
<name>A0ACC2FE08_DALPE</name>
<protein>
    <submittedName>
        <fullName evidence="1">Uncharacterized protein</fullName>
    </submittedName>
</protein>
<evidence type="ECO:0000313" key="2">
    <source>
        <dbReference type="Proteomes" id="UP001157502"/>
    </source>
</evidence>
<keyword evidence="2" id="KW-1185">Reference proteome</keyword>
<evidence type="ECO:0000313" key="1">
    <source>
        <dbReference type="EMBL" id="KAJ7989572.1"/>
    </source>
</evidence>
<dbReference type="EMBL" id="CM055756">
    <property type="protein sequence ID" value="KAJ7989572.1"/>
    <property type="molecule type" value="Genomic_DNA"/>
</dbReference>
<dbReference type="Proteomes" id="UP001157502">
    <property type="component" value="Chromosome 29"/>
</dbReference>
<accession>A0ACC2FE08</accession>
<comment type="caution">
    <text evidence="1">The sequence shown here is derived from an EMBL/GenBank/DDBJ whole genome shotgun (WGS) entry which is preliminary data.</text>
</comment>
<organism evidence="1 2">
    <name type="scientific">Dallia pectoralis</name>
    <name type="common">Alaska blackfish</name>
    <dbReference type="NCBI Taxonomy" id="75939"/>
    <lineage>
        <taxon>Eukaryota</taxon>
        <taxon>Metazoa</taxon>
        <taxon>Chordata</taxon>
        <taxon>Craniata</taxon>
        <taxon>Vertebrata</taxon>
        <taxon>Euteleostomi</taxon>
        <taxon>Actinopterygii</taxon>
        <taxon>Neopterygii</taxon>
        <taxon>Teleostei</taxon>
        <taxon>Protacanthopterygii</taxon>
        <taxon>Esociformes</taxon>
        <taxon>Umbridae</taxon>
        <taxon>Dallia</taxon>
    </lineage>
</organism>